<dbReference type="InterPro" id="IPR002347">
    <property type="entry name" value="SDR_fam"/>
</dbReference>
<keyword evidence="2" id="KW-0560">Oxidoreductase</keyword>
<evidence type="ECO:0000256" key="3">
    <source>
        <dbReference type="RuleBase" id="RU000363"/>
    </source>
</evidence>
<dbReference type="GO" id="GO:0016491">
    <property type="term" value="F:oxidoreductase activity"/>
    <property type="evidence" value="ECO:0007669"/>
    <property type="project" value="UniProtKB-KW"/>
</dbReference>
<feature type="region of interest" description="Disordered" evidence="4">
    <location>
        <begin position="193"/>
        <end position="222"/>
    </location>
</feature>
<comment type="similarity">
    <text evidence="1 3">Belongs to the short-chain dehydrogenases/reductases (SDR) family.</text>
</comment>
<evidence type="ECO:0008006" key="7">
    <source>
        <dbReference type="Google" id="ProtNLM"/>
    </source>
</evidence>
<dbReference type="PANTHER" id="PTHR44196:SF1">
    <property type="entry name" value="DEHYDROGENASE_REDUCTASE SDR FAMILY MEMBER 7B"/>
    <property type="match status" value="1"/>
</dbReference>
<dbReference type="Proteomes" id="UP000202440">
    <property type="component" value="Chromosome"/>
</dbReference>
<dbReference type="Pfam" id="PF00106">
    <property type="entry name" value="adh_short"/>
    <property type="match status" value="1"/>
</dbReference>
<dbReference type="PRINTS" id="PR00081">
    <property type="entry name" value="GDHRDH"/>
</dbReference>
<dbReference type="InterPro" id="IPR036291">
    <property type="entry name" value="NAD(P)-bd_dom_sf"/>
</dbReference>
<dbReference type="SUPFAM" id="SSF51735">
    <property type="entry name" value="NAD(P)-binding Rossmann-fold domains"/>
    <property type="match status" value="1"/>
</dbReference>
<keyword evidence="6" id="KW-1185">Reference proteome</keyword>
<dbReference type="AlphaFoldDB" id="A0A222FK24"/>
<name>A0A222FK24_9GAMM</name>
<dbReference type="InterPro" id="IPR020904">
    <property type="entry name" value="Sc_DH/Rdtase_CS"/>
</dbReference>
<dbReference type="PROSITE" id="PS00061">
    <property type="entry name" value="ADH_SHORT"/>
    <property type="match status" value="1"/>
</dbReference>
<reference evidence="5 6" key="1">
    <citation type="submission" date="2017-07" db="EMBL/GenBank/DDBJ databases">
        <title>Annotated genome sequence of Bacterioplanes sanyensis isolated from Red Sea.</title>
        <authorList>
            <person name="Rehman Z.U."/>
        </authorList>
    </citation>
    <scope>NUCLEOTIDE SEQUENCE [LARGE SCALE GENOMIC DNA]</scope>
    <source>
        <strain evidence="5 6">NV9</strain>
    </source>
</reference>
<dbReference type="Gene3D" id="3.40.50.720">
    <property type="entry name" value="NAD(P)-binding Rossmann-like Domain"/>
    <property type="match status" value="1"/>
</dbReference>
<dbReference type="RefSeq" id="WP_094059773.1">
    <property type="nucleotide sequence ID" value="NZ_CP022530.1"/>
</dbReference>
<dbReference type="GO" id="GO:0016020">
    <property type="term" value="C:membrane"/>
    <property type="evidence" value="ECO:0007669"/>
    <property type="project" value="TreeGrafter"/>
</dbReference>
<dbReference type="PANTHER" id="PTHR44196">
    <property type="entry name" value="DEHYDROGENASE/REDUCTASE SDR FAMILY MEMBER 7B"/>
    <property type="match status" value="1"/>
</dbReference>
<evidence type="ECO:0000256" key="2">
    <source>
        <dbReference type="ARBA" id="ARBA00023002"/>
    </source>
</evidence>
<dbReference type="OrthoDB" id="9804774at2"/>
<organism evidence="5 6">
    <name type="scientific">Bacterioplanes sanyensis</name>
    <dbReference type="NCBI Taxonomy" id="1249553"/>
    <lineage>
        <taxon>Bacteria</taxon>
        <taxon>Pseudomonadati</taxon>
        <taxon>Pseudomonadota</taxon>
        <taxon>Gammaproteobacteria</taxon>
        <taxon>Oceanospirillales</taxon>
        <taxon>Oceanospirillaceae</taxon>
        <taxon>Bacterioplanes</taxon>
    </lineage>
</organism>
<dbReference type="KEGG" id="bsan:CHH28_07800"/>
<evidence type="ECO:0000256" key="1">
    <source>
        <dbReference type="ARBA" id="ARBA00006484"/>
    </source>
</evidence>
<feature type="compositionally biased region" description="Polar residues" evidence="4">
    <location>
        <begin position="195"/>
        <end position="207"/>
    </location>
</feature>
<evidence type="ECO:0000256" key="4">
    <source>
        <dbReference type="SAM" id="MobiDB-lite"/>
    </source>
</evidence>
<proteinExistence type="inferred from homology"/>
<evidence type="ECO:0000313" key="5">
    <source>
        <dbReference type="EMBL" id="ASP38583.1"/>
    </source>
</evidence>
<dbReference type="EMBL" id="CP022530">
    <property type="protein sequence ID" value="ASP38583.1"/>
    <property type="molecule type" value="Genomic_DNA"/>
</dbReference>
<gene>
    <name evidence="5" type="ORF">CHH28_07800</name>
</gene>
<dbReference type="PRINTS" id="PR00080">
    <property type="entry name" value="SDRFAMILY"/>
</dbReference>
<accession>A0A222FK24</accession>
<sequence length="278" mass="30092">MLYPLANKVAIVTGAAGGLGRSLCDELLARGTRVMATDIDSNGLEELSRQIDSSRLSTCVCDVTKYDSCTNVVEMTEKTFGGIDLLLNNAGVTHFNRFHEAEIKALNTVIDINLKGAVNITHACMNNIIEHEGFIVGLSSVAGFSPLYARSAYSASKYGLAGLMETLRSECYEYNVSVLSVFPGFIQTQDDNHESASSADVNSSRTNGIARPGQATATPGKTLQPEEAAAAIVNAIEKKKRVLHLGSLAKSAYWLHKISPWLYEKVMLRKISMELKAV</sequence>
<protein>
    <recommendedName>
        <fullName evidence="7">Short chain dehydrogenase</fullName>
    </recommendedName>
</protein>
<evidence type="ECO:0000313" key="6">
    <source>
        <dbReference type="Proteomes" id="UP000202440"/>
    </source>
</evidence>